<dbReference type="InterPro" id="IPR050155">
    <property type="entry name" value="HAD-like_hydrolase_sf"/>
</dbReference>
<dbReference type="SFLD" id="SFLDS00003">
    <property type="entry name" value="Haloacid_Dehalogenase"/>
    <property type="match status" value="1"/>
</dbReference>
<dbReference type="GO" id="GO:0005829">
    <property type="term" value="C:cytosol"/>
    <property type="evidence" value="ECO:0007669"/>
    <property type="project" value="TreeGrafter"/>
</dbReference>
<dbReference type="EMBL" id="CAFBPN010000098">
    <property type="protein sequence ID" value="CAB5028409.1"/>
    <property type="molecule type" value="Genomic_DNA"/>
</dbReference>
<dbReference type="Gene3D" id="1.10.150.240">
    <property type="entry name" value="Putative phosphatase, domain 2"/>
    <property type="match status" value="1"/>
</dbReference>
<reference evidence="1" key="1">
    <citation type="submission" date="2020-05" db="EMBL/GenBank/DDBJ databases">
        <authorList>
            <person name="Chiriac C."/>
            <person name="Salcher M."/>
            <person name="Ghai R."/>
            <person name="Kavagutti S V."/>
        </authorList>
    </citation>
    <scope>NUCLEOTIDE SEQUENCE</scope>
</reference>
<dbReference type="SFLD" id="SFLDG01129">
    <property type="entry name" value="C1.5:_HAD__Beta-PGM__Phosphata"/>
    <property type="match status" value="1"/>
</dbReference>
<evidence type="ECO:0000313" key="1">
    <source>
        <dbReference type="EMBL" id="CAB5028409.1"/>
    </source>
</evidence>
<dbReference type="GO" id="GO:0004713">
    <property type="term" value="F:protein tyrosine kinase activity"/>
    <property type="evidence" value="ECO:0007669"/>
    <property type="project" value="TreeGrafter"/>
</dbReference>
<dbReference type="AlphaFoldDB" id="A0A6J7RI06"/>
<dbReference type="PANTHER" id="PTHR43434">
    <property type="entry name" value="PHOSPHOGLYCOLATE PHOSPHATASE"/>
    <property type="match status" value="1"/>
</dbReference>
<dbReference type="InterPro" id="IPR041492">
    <property type="entry name" value="HAD_2"/>
</dbReference>
<dbReference type="Gene3D" id="3.40.50.1000">
    <property type="entry name" value="HAD superfamily/HAD-like"/>
    <property type="match status" value="1"/>
</dbReference>
<dbReference type="InterPro" id="IPR023214">
    <property type="entry name" value="HAD_sf"/>
</dbReference>
<sequence>MKNKKGILFFDLDGTVADSGTGILASMNHVLEARHLQPLTSEDLTHFVGPPLSVSFPIVFAPRGVPAEEMHVFIAEYRAIYGATHLPQTPLNPGMSDALTELKNSWRLAIVTSKPEPQALIAIQATGVRHYFDIVVGPHDDSEIPKAQLLERALREMKELHGELPPLASCWMIGDRHHDIDAGVEVGTHTAGVLWGFGSREELVSAGATAIVETPQELVAVLNN</sequence>
<gene>
    <name evidence="1" type="ORF">UFOPK4098_01321</name>
</gene>
<accession>A0A6J7RI06</accession>
<dbReference type="InterPro" id="IPR036412">
    <property type="entry name" value="HAD-like_sf"/>
</dbReference>
<proteinExistence type="predicted"/>
<dbReference type="PANTHER" id="PTHR43434:SF20">
    <property type="entry name" value="5'-NUCLEOTIDASE"/>
    <property type="match status" value="1"/>
</dbReference>
<organism evidence="1">
    <name type="scientific">freshwater metagenome</name>
    <dbReference type="NCBI Taxonomy" id="449393"/>
    <lineage>
        <taxon>unclassified sequences</taxon>
        <taxon>metagenomes</taxon>
        <taxon>ecological metagenomes</taxon>
    </lineage>
</organism>
<dbReference type="Pfam" id="PF13419">
    <property type="entry name" value="HAD_2"/>
    <property type="match status" value="1"/>
</dbReference>
<dbReference type="SUPFAM" id="SSF56784">
    <property type="entry name" value="HAD-like"/>
    <property type="match status" value="1"/>
</dbReference>
<dbReference type="InterPro" id="IPR023198">
    <property type="entry name" value="PGP-like_dom2"/>
</dbReference>
<name>A0A6J7RI06_9ZZZZ</name>
<protein>
    <submittedName>
        <fullName evidence="1">Unannotated protein</fullName>
    </submittedName>
</protein>